<evidence type="ECO:0000256" key="1">
    <source>
        <dbReference type="SAM" id="MobiDB-lite"/>
    </source>
</evidence>
<feature type="compositionally biased region" description="Basic and acidic residues" evidence="1">
    <location>
        <begin position="8"/>
        <end position="21"/>
    </location>
</feature>
<organism evidence="2 3">
    <name type="scientific">Gracilariopsis chorda</name>
    <dbReference type="NCBI Taxonomy" id="448386"/>
    <lineage>
        <taxon>Eukaryota</taxon>
        <taxon>Rhodophyta</taxon>
        <taxon>Florideophyceae</taxon>
        <taxon>Rhodymeniophycidae</taxon>
        <taxon>Gracilariales</taxon>
        <taxon>Gracilariaceae</taxon>
        <taxon>Gracilariopsis</taxon>
    </lineage>
</organism>
<feature type="region of interest" description="Disordered" evidence="1">
    <location>
        <begin position="1"/>
        <end position="21"/>
    </location>
</feature>
<accession>A0A2V3JD43</accession>
<dbReference type="Proteomes" id="UP000247409">
    <property type="component" value="Unassembled WGS sequence"/>
</dbReference>
<evidence type="ECO:0000313" key="2">
    <source>
        <dbReference type="EMBL" id="PXF50040.1"/>
    </source>
</evidence>
<protein>
    <submittedName>
        <fullName evidence="2">Uncharacterized protein</fullName>
    </submittedName>
</protein>
<evidence type="ECO:0000313" key="3">
    <source>
        <dbReference type="Proteomes" id="UP000247409"/>
    </source>
</evidence>
<dbReference type="EMBL" id="NBIV01000001">
    <property type="protein sequence ID" value="PXF50040.1"/>
    <property type="molecule type" value="Genomic_DNA"/>
</dbReference>
<dbReference type="AlphaFoldDB" id="A0A2V3JD43"/>
<comment type="caution">
    <text evidence="2">The sequence shown here is derived from an EMBL/GenBank/DDBJ whole genome shotgun (WGS) entry which is preliminary data.</text>
</comment>
<sequence length="170" mass="19382">MKRTNRFNAKERYSLPDKESKGCTKKVRDKTYDSSLRNVLECSLTNKTNTIQPFSVSMVRDCTDEQKRDRINDKIDIQGDFQDCNITAELSKADGAAHLREAYLCEVKGMKAAAVRMFRVEVSSYKPVNRMRNILRIQKCVSNAEELHVFGDSTVTTYSPGQIPNHLHCA</sequence>
<reference evidence="2 3" key="1">
    <citation type="journal article" date="2018" name="Mol. Biol. Evol.">
        <title>Analysis of the draft genome of the red seaweed Gracilariopsis chorda provides insights into genome size evolution in Rhodophyta.</title>
        <authorList>
            <person name="Lee J."/>
            <person name="Yang E.C."/>
            <person name="Graf L."/>
            <person name="Yang J.H."/>
            <person name="Qiu H."/>
            <person name="Zel Zion U."/>
            <person name="Chan C.X."/>
            <person name="Stephens T.G."/>
            <person name="Weber A.P.M."/>
            <person name="Boo G.H."/>
            <person name="Boo S.M."/>
            <person name="Kim K.M."/>
            <person name="Shin Y."/>
            <person name="Jung M."/>
            <person name="Lee S.J."/>
            <person name="Yim H.S."/>
            <person name="Lee J.H."/>
            <person name="Bhattacharya D."/>
            <person name="Yoon H.S."/>
        </authorList>
    </citation>
    <scope>NUCLEOTIDE SEQUENCE [LARGE SCALE GENOMIC DNA]</scope>
    <source>
        <strain evidence="2 3">SKKU-2015</strain>
        <tissue evidence="2">Whole body</tissue>
    </source>
</reference>
<proteinExistence type="predicted"/>
<name>A0A2V3JD43_9FLOR</name>
<gene>
    <name evidence="2" type="ORF">BWQ96_00200</name>
</gene>
<keyword evidence="3" id="KW-1185">Reference proteome</keyword>